<dbReference type="InterPro" id="IPR035959">
    <property type="entry name" value="RutC-like_sf"/>
</dbReference>
<accession>A0A8H4BD24</accession>
<dbReference type="InterPro" id="IPR030662">
    <property type="entry name" value="DPH6/MJ0570"/>
</dbReference>
<dbReference type="NCBIfam" id="TIGR00290">
    <property type="entry name" value="MJ0570_dom"/>
    <property type="match status" value="1"/>
</dbReference>
<keyword evidence="5" id="KW-0436">Ligase</keyword>
<reference evidence="14 15" key="1">
    <citation type="submission" date="2019-09" db="EMBL/GenBank/DDBJ databases">
        <authorList>
            <consortium name="DOE Joint Genome Institute"/>
            <person name="Mondo S.J."/>
            <person name="Navarro-Mendoza M.I."/>
            <person name="Perez-Arques C."/>
            <person name="Panchal S."/>
            <person name="Nicolas F.E."/>
            <person name="Ganguly P."/>
            <person name="Pangilinan J."/>
            <person name="Grigoriev I."/>
            <person name="Heitman J."/>
            <person name="Sanya K."/>
            <person name="Garre V."/>
        </authorList>
    </citation>
    <scope>NUCLEOTIDE SEQUENCE [LARGE SCALE GENOMIC DNA]</scope>
    <source>
        <strain evidence="14 15">MU402</strain>
    </source>
</reference>
<dbReference type="FunFam" id="3.90.1490.10:FF:000001">
    <property type="entry name" value="Diphthine--ammonia ligase"/>
    <property type="match status" value="1"/>
</dbReference>
<dbReference type="EC" id="6.3.1.14" evidence="3"/>
<dbReference type="InterPro" id="IPR006175">
    <property type="entry name" value="YjgF/YER057c/UK114"/>
</dbReference>
<dbReference type="Gene3D" id="3.90.1490.10">
    <property type="entry name" value="putative n-type atp pyrophosphatase, domain 2"/>
    <property type="match status" value="1"/>
</dbReference>
<evidence type="ECO:0000256" key="12">
    <source>
        <dbReference type="ARBA" id="ARBA00048108"/>
    </source>
</evidence>
<evidence type="ECO:0000256" key="6">
    <source>
        <dbReference type="ARBA" id="ARBA00022741"/>
    </source>
</evidence>
<evidence type="ECO:0000256" key="5">
    <source>
        <dbReference type="ARBA" id="ARBA00022598"/>
    </source>
</evidence>
<evidence type="ECO:0000259" key="13">
    <source>
        <dbReference type="Pfam" id="PF01902"/>
    </source>
</evidence>
<dbReference type="GO" id="GO:0017178">
    <property type="term" value="F:diphthine-ammonia ligase activity"/>
    <property type="evidence" value="ECO:0007669"/>
    <property type="project" value="UniProtKB-EC"/>
</dbReference>
<evidence type="ECO:0000256" key="9">
    <source>
        <dbReference type="ARBA" id="ARBA00031202"/>
    </source>
</evidence>
<organism evidence="14 15">
    <name type="scientific">Mucor circinelloides f. lusitanicus</name>
    <name type="common">Mucor racemosus var. lusitanicus</name>
    <dbReference type="NCBI Taxonomy" id="29924"/>
    <lineage>
        <taxon>Eukaryota</taxon>
        <taxon>Fungi</taxon>
        <taxon>Fungi incertae sedis</taxon>
        <taxon>Mucoromycota</taxon>
        <taxon>Mucoromycotina</taxon>
        <taxon>Mucoromycetes</taxon>
        <taxon>Mucorales</taxon>
        <taxon>Mucorineae</taxon>
        <taxon>Mucoraceae</taxon>
        <taxon>Mucor</taxon>
    </lineage>
</organism>
<dbReference type="Proteomes" id="UP000469890">
    <property type="component" value="Unassembled WGS sequence"/>
</dbReference>
<dbReference type="Gene3D" id="3.30.1330.40">
    <property type="entry name" value="RutC-like"/>
    <property type="match status" value="2"/>
</dbReference>
<evidence type="ECO:0000256" key="4">
    <source>
        <dbReference type="ARBA" id="ARBA00018426"/>
    </source>
</evidence>
<comment type="catalytic activity">
    <reaction evidence="12">
        <text>diphthine-[translation elongation factor 2] + NH4(+) + ATP = diphthamide-[translation elongation factor 2] + AMP + diphosphate + H(+)</text>
        <dbReference type="Rhea" id="RHEA:19753"/>
        <dbReference type="Rhea" id="RHEA-COMP:10172"/>
        <dbReference type="Rhea" id="RHEA-COMP:10174"/>
        <dbReference type="ChEBI" id="CHEBI:15378"/>
        <dbReference type="ChEBI" id="CHEBI:16692"/>
        <dbReference type="ChEBI" id="CHEBI:28938"/>
        <dbReference type="ChEBI" id="CHEBI:30616"/>
        <dbReference type="ChEBI" id="CHEBI:33019"/>
        <dbReference type="ChEBI" id="CHEBI:82696"/>
        <dbReference type="ChEBI" id="CHEBI:456215"/>
        <dbReference type="EC" id="6.3.1.14"/>
    </reaction>
</comment>
<dbReference type="Gene3D" id="3.40.50.620">
    <property type="entry name" value="HUPs"/>
    <property type="match status" value="1"/>
</dbReference>
<evidence type="ECO:0000256" key="2">
    <source>
        <dbReference type="ARBA" id="ARBA00008496"/>
    </source>
</evidence>
<keyword evidence="7" id="KW-0067">ATP-binding</keyword>
<dbReference type="AlphaFoldDB" id="A0A8H4BD24"/>
<dbReference type="InterPro" id="IPR002761">
    <property type="entry name" value="Diphthami_syn_dom"/>
</dbReference>
<dbReference type="GO" id="GO:0017183">
    <property type="term" value="P:protein histidyl modification to diphthamide"/>
    <property type="evidence" value="ECO:0007669"/>
    <property type="project" value="TreeGrafter"/>
</dbReference>
<evidence type="ECO:0000256" key="3">
    <source>
        <dbReference type="ARBA" id="ARBA00012089"/>
    </source>
</evidence>
<dbReference type="PANTHER" id="PTHR12196">
    <property type="entry name" value="DOMAIN OF UNKNOWN FUNCTION 71 DUF71 -CONTAINING PROTEIN"/>
    <property type="match status" value="1"/>
</dbReference>
<comment type="caution">
    <text evidence="14">The sequence shown here is derived from an EMBL/GenBank/DDBJ whole genome shotgun (WGS) entry which is preliminary data.</text>
</comment>
<comment type="pathway">
    <text evidence="1">Protein modification; peptidyl-diphthamide biosynthesis.</text>
</comment>
<sequence length="695" mass="76816">MKIVALVSGGKDSCYNMMQCVANGHEIAAIANLKPPHESGKDELDSFMYQTVGHDAIHLYSECMDVPLYRREIRGGSVLQASDYTVTADDETEDLYMLLKDVLNDHPDIKGISVGAILSNYQRVRVEHVCNRLGLTSFAYLWRRDQKELLYEMANAGVNAILIKVAAIGLKSTHLGKSIGQMYPYLCKMNDMYDLHICGEGGEYETFTVDCPLFKKRIIVEETETVVHSDDAFAQVAYLKFQKCRLEAKTADEMDMSNVVIQDWKEWESYDEIVSAVDNAKDTPLVKAISAAVSTTVQPSTDSAVITHNHSPFFAISGTTAYDLDDTVEFNSIEEETKACMEAVQAKLSEKGLEWKDVVTMNVFVANMDDFGRINLVYKTFFDINPSPRALVGANLPGKAKLQIDLTAIKSIANVKRDTMHVQGISYWAPANIGPYSQSVVTQGHAFIAGQIGLVPNTLDLPTPRSFAQEAALSLRNLESIVSVLELPLKTHAALCHCFVSDPSYLPLAQAAWEAYMDDTTPPTAYIAVPSLPRGAMVEWQVLLHAPLPTPFGEEEYDNTTDEEQDEETIRQMKALQVREDCFETSKVDEISCKVLCKSNMTTIVAQLASDLSDLDEFVSSINAALKQVNKTWQQVLSIRALYNDSTHMTSPALSSLLTANILQHSKTMPPITSIPVNALGPLGNQAIVCVLHVL</sequence>
<evidence type="ECO:0000256" key="8">
    <source>
        <dbReference type="ARBA" id="ARBA00029814"/>
    </source>
</evidence>
<protein>
    <recommendedName>
        <fullName evidence="4">Diphthine--ammonia ligase</fullName>
        <ecNumber evidence="3">6.3.1.14</ecNumber>
    </recommendedName>
    <alternativeName>
        <fullName evidence="9">ATP-binding domain-containing protein 4</fullName>
    </alternativeName>
    <alternativeName>
        <fullName evidence="8">Diphthamide synthase</fullName>
    </alternativeName>
    <alternativeName>
        <fullName evidence="10">Diphthamide synthetase</fullName>
    </alternativeName>
    <alternativeName>
        <fullName evidence="11">Protein DPH6 homolog</fullName>
    </alternativeName>
</protein>
<evidence type="ECO:0000313" key="15">
    <source>
        <dbReference type="Proteomes" id="UP000469890"/>
    </source>
</evidence>
<dbReference type="FunFam" id="3.40.50.620:FF:000069">
    <property type="entry name" value="diphthine--ammonia ligase"/>
    <property type="match status" value="1"/>
</dbReference>
<dbReference type="InterPro" id="IPR014729">
    <property type="entry name" value="Rossmann-like_a/b/a_fold"/>
</dbReference>
<evidence type="ECO:0000256" key="11">
    <source>
        <dbReference type="ARBA" id="ARBA00032849"/>
    </source>
</evidence>
<comment type="similarity">
    <text evidence="2">Belongs to the Diphthine--ammonia ligase family.</text>
</comment>
<dbReference type="Pfam" id="PF01042">
    <property type="entry name" value="Ribonuc_L-PSP"/>
    <property type="match status" value="2"/>
</dbReference>
<evidence type="ECO:0000256" key="10">
    <source>
        <dbReference type="ARBA" id="ARBA00031552"/>
    </source>
</evidence>
<dbReference type="EMBL" id="JAAECE010000006">
    <property type="protein sequence ID" value="KAF1800024.1"/>
    <property type="molecule type" value="Genomic_DNA"/>
</dbReference>
<gene>
    <name evidence="14" type="ORF">FB192DRAFT_1330775</name>
</gene>
<dbReference type="SUPFAM" id="SSF55298">
    <property type="entry name" value="YjgF-like"/>
    <property type="match status" value="2"/>
</dbReference>
<proteinExistence type="inferred from homology"/>
<evidence type="ECO:0000256" key="1">
    <source>
        <dbReference type="ARBA" id="ARBA00005156"/>
    </source>
</evidence>
<dbReference type="CDD" id="cd00448">
    <property type="entry name" value="YjgF_YER057c_UK114_family"/>
    <property type="match status" value="1"/>
</dbReference>
<name>A0A8H4BD24_MUCCL</name>
<dbReference type="CDD" id="cd01994">
    <property type="entry name" value="AANH_PF0828-like"/>
    <property type="match status" value="1"/>
</dbReference>
<keyword evidence="6" id="KW-0547">Nucleotide-binding</keyword>
<evidence type="ECO:0000313" key="14">
    <source>
        <dbReference type="EMBL" id="KAF1800024.1"/>
    </source>
</evidence>
<dbReference type="CDD" id="cd06156">
    <property type="entry name" value="eu_AANH_C_2"/>
    <property type="match status" value="1"/>
</dbReference>
<dbReference type="GO" id="GO:0005524">
    <property type="term" value="F:ATP binding"/>
    <property type="evidence" value="ECO:0007669"/>
    <property type="project" value="UniProtKB-KW"/>
</dbReference>
<dbReference type="SUPFAM" id="SSF52402">
    <property type="entry name" value="Adenine nucleotide alpha hydrolases-like"/>
    <property type="match status" value="1"/>
</dbReference>
<feature type="domain" description="Diphthamide synthase" evidence="13">
    <location>
        <begin position="1"/>
        <end position="237"/>
    </location>
</feature>
<dbReference type="PANTHER" id="PTHR12196:SF2">
    <property type="entry name" value="DIPHTHINE--AMMONIA LIGASE"/>
    <property type="match status" value="1"/>
</dbReference>
<evidence type="ECO:0000256" key="7">
    <source>
        <dbReference type="ARBA" id="ARBA00022840"/>
    </source>
</evidence>
<dbReference type="Pfam" id="PF01902">
    <property type="entry name" value="Diphthami_syn_2"/>
    <property type="match status" value="1"/>
</dbReference>